<dbReference type="AlphaFoldDB" id="A0A077WYE7"/>
<protein>
    <submittedName>
        <fullName evidence="3">Uncharacterized protein</fullName>
    </submittedName>
</protein>
<evidence type="ECO:0000256" key="1">
    <source>
        <dbReference type="SAM" id="Coils"/>
    </source>
</evidence>
<feature type="coiled-coil region" evidence="1">
    <location>
        <begin position="71"/>
        <end position="98"/>
    </location>
</feature>
<accession>A0A077WYE7</accession>
<keyword evidence="1" id="KW-0175">Coiled coil</keyword>
<feature type="compositionally biased region" description="Polar residues" evidence="2">
    <location>
        <begin position="1"/>
        <end position="27"/>
    </location>
</feature>
<reference evidence="3" key="1">
    <citation type="journal article" date="2014" name="Genome Announc.">
        <title>De novo whole-genome sequence and genome annotation of Lichtheimia ramosa.</title>
        <authorList>
            <person name="Linde J."/>
            <person name="Schwartze V."/>
            <person name="Binder U."/>
            <person name="Lass-Florl C."/>
            <person name="Voigt K."/>
            <person name="Horn F."/>
        </authorList>
    </citation>
    <scope>NUCLEOTIDE SEQUENCE</scope>
    <source>
        <strain evidence="3">JMRC FSU:6197</strain>
    </source>
</reference>
<organism evidence="3">
    <name type="scientific">Lichtheimia ramosa</name>
    <dbReference type="NCBI Taxonomy" id="688394"/>
    <lineage>
        <taxon>Eukaryota</taxon>
        <taxon>Fungi</taxon>
        <taxon>Fungi incertae sedis</taxon>
        <taxon>Mucoromycota</taxon>
        <taxon>Mucoromycotina</taxon>
        <taxon>Mucoromycetes</taxon>
        <taxon>Mucorales</taxon>
        <taxon>Lichtheimiaceae</taxon>
        <taxon>Lichtheimia</taxon>
    </lineage>
</organism>
<sequence length="160" mass="18981">MINRPKSLNYQRTTKTASIPRQSTWQSEDNKNQEEKLDQDKTDNEKVHAAVVPEKGTLAYCLYVQEHVYKISDDGRRLVELERKMEQILRRLKILVAEKDRISKSYSKNLNVKQRRVYKEAIAKGRHCAYLEAVSHYRDPSQQRPCMTSSEYNHYTRYLD</sequence>
<feature type="compositionally biased region" description="Basic and acidic residues" evidence="2">
    <location>
        <begin position="28"/>
        <end position="44"/>
    </location>
</feature>
<gene>
    <name evidence="3" type="ORF">LRAMOSA04439</name>
</gene>
<feature type="region of interest" description="Disordered" evidence="2">
    <location>
        <begin position="1"/>
        <end position="44"/>
    </location>
</feature>
<dbReference type="EMBL" id="LK023357">
    <property type="protein sequence ID" value="CDS12244.1"/>
    <property type="molecule type" value="Genomic_DNA"/>
</dbReference>
<evidence type="ECO:0000313" key="3">
    <source>
        <dbReference type="EMBL" id="CDS12244.1"/>
    </source>
</evidence>
<proteinExistence type="predicted"/>
<name>A0A077WYE7_9FUNG</name>
<evidence type="ECO:0000256" key="2">
    <source>
        <dbReference type="SAM" id="MobiDB-lite"/>
    </source>
</evidence>